<evidence type="ECO:0000313" key="2">
    <source>
        <dbReference type="EMBL" id="CAB4532328.1"/>
    </source>
</evidence>
<sequence>MNPHNNWRRICGVALVATVALFAGSCSSDDDSKSTTTTTAKGDKTTETTAKPLSDEAYSAKVAEISTAITGAGTDLCALSTVTTEGPPEPTNPKQTEEAVGLYVELLNAVAGAFPAESAASSESLRMAADTLQKEAEAAGYPPDFLSGDAGQKALSGDGYTAAMTEYQTIYQAQCAPATPPSDPAADPSASTVPAG</sequence>
<protein>
    <submittedName>
        <fullName evidence="4">Unannotated protein</fullName>
    </submittedName>
</protein>
<feature type="region of interest" description="Disordered" evidence="1">
    <location>
        <begin position="26"/>
        <end position="48"/>
    </location>
</feature>
<name>A0A6J7HRY0_9ZZZZ</name>
<dbReference type="EMBL" id="CAEZSF010000028">
    <property type="protein sequence ID" value="CAB4532328.1"/>
    <property type="molecule type" value="Genomic_DNA"/>
</dbReference>
<organism evidence="4">
    <name type="scientific">freshwater metagenome</name>
    <dbReference type="NCBI Taxonomy" id="449393"/>
    <lineage>
        <taxon>unclassified sequences</taxon>
        <taxon>metagenomes</taxon>
        <taxon>ecological metagenomes</taxon>
    </lineage>
</organism>
<dbReference type="AlphaFoldDB" id="A0A6J7HRY0"/>
<evidence type="ECO:0000313" key="3">
    <source>
        <dbReference type="EMBL" id="CAB4734314.1"/>
    </source>
</evidence>
<gene>
    <name evidence="2" type="ORF">UFOPK1358_00472</name>
    <name evidence="3" type="ORF">UFOPK2766_00542</name>
    <name evidence="4" type="ORF">UFOPK3519_02030</name>
</gene>
<evidence type="ECO:0000256" key="1">
    <source>
        <dbReference type="SAM" id="MobiDB-lite"/>
    </source>
</evidence>
<feature type="compositionally biased region" description="Low complexity" evidence="1">
    <location>
        <begin position="184"/>
        <end position="196"/>
    </location>
</feature>
<feature type="region of interest" description="Disordered" evidence="1">
    <location>
        <begin position="175"/>
        <end position="196"/>
    </location>
</feature>
<accession>A0A6J7HRY0</accession>
<dbReference type="EMBL" id="CAEZYU010000016">
    <property type="protein sequence ID" value="CAB4734314.1"/>
    <property type="molecule type" value="Genomic_DNA"/>
</dbReference>
<evidence type="ECO:0000313" key="4">
    <source>
        <dbReference type="EMBL" id="CAB4922934.1"/>
    </source>
</evidence>
<dbReference type="EMBL" id="CAFBMG010000268">
    <property type="protein sequence ID" value="CAB4922934.1"/>
    <property type="molecule type" value="Genomic_DNA"/>
</dbReference>
<proteinExistence type="predicted"/>
<reference evidence="4" key="1">
    <citation type="submission" date="2020-05" db="EMBL/GenBank/DDBJ databases">
        <authorList>
            <person name="Chiriac C."/>
            <person name="Salcher M."/>
            <person name="Ghai R."/>
            <person name="Kavagutti S V."/>
        </authorList>
    </citation>
    <scope>NUCLEOTIDE SEQUENCE</scope>
</reference>